<evidence type="ECO:0000259" key="11">
    <source>
        <dbReference type="PROSITE" id="PS51700"/>
    </source>
</evidence>
<evidence type="ECO:0000313" key="13">
    <source>
        <dbReference type="Proteomes" id="UP000054383"/>
    </source>
</evidence>
<evidence type="ECO:0000256" key="9">
    <source>
        <dbReference type="PIRSR" id="PIRSR614186-1"/>
    </source>
</evidence>
<organism evidence="12 13">
    <name type="scientific">Talaromyces islandicus</name>
    <name type="common">Penicillium islandicum</name>
    <dbReference type="NCBI Taxonomy" id="28573"/>
    <lineage>
        <taxon>Eukaryota</taxon>
        <taxon>Fungi</taxon>
        <taxon>Dikarya</taxon>
        <taxon>Ascomycota</taxon>
        <taxon>Pezizomycotina</taxon>
        <taxon>Eurotiomycetes</taxon>
        <taxon>Eurotiomycetidae</taxon>
        <taxon>Eurotiales</taxon>
        <taxon>Trichocomaceae</taxon>
        <taxon>Talaromyces</taxon>
        <taxon>Talaromyces sect. Islandici</taxon>
    </lineage>
</organism>
<proteinExistence type="inferred from homology"/>
<dbReference type="OMA" id="FWSRYIK"/>
<feature type="region of interest" description="Disordered" evidence="10">
    <location>
        <begin position="2083"/>
        <end position="2117"/>
    </location>
</feature>
<feature type="region of interest" description="Disordered" evidence="10">
    <location>
        <begin position="169"/>
        <end position="193"/>
    </location>
</feature>
<dbReference type="GO" id="GO:0051307">
    <property type="term" value="P:meiotic chromosome separation"/>
    <property type="evidence" value="ECO:0007669"/>
    <property type="project" value="TreeGrafter"/>
</dbReference>
<dbReference type="GO" id="GO:0005737">
    <property type="term" value="C:cytoplasm"/>
    <property type="evidence" value="ECO:0007669"/>
    <property type="project" value="TreeGrafter"/>
</dbReference>
<dbReference type="EC" id="3.1.2.12" evidence="3"/>
<evidence type="ECO:0000256" key="1">
    <source>
        <dbReference type="ARBA" id="ARBA00000451"/>
    </source>
</evidence>
<evidence type="ECO:0000256" key="7">
    <source>
        <dbReference type="ARBA" id="ARBA00022801"/>
    </source>
</evidence>
<feature type="domain" description="Peptidase C50" evidence="11">
    <location>
        <begin position="1941"/>
        <end position="2036"/>
    </location>
</feature>
<dbReference type="GO" id="GO:0044732">
    <property type="term" value="C:mitotic spindle pole body"/>
    <property type="evidence" value="ECO:0007669"/>
    <property type="project" value="TreeGrafter"/>
</dbReference>
<dbReference type="SUPFAM" id="SSF53474">
    <property type="entry name" value="alpha/beta-Hydrolases"/>
    <property type="match status" value="1"/>
</dbReference>
<feature type="region of interest" description="Disordered" evidence="10">
    <location>
        <begin position="1383"/>
        <end position="1409"/>
    </location>
</feature>
<dbReference type="InterPro" id="IPR011990">
    <property type="entry name" value="TPR-like_helical_dom_sf"/>
</dbReference>
<evidence type="ECO:0000256" key="8">
    <source>
        <dbReference type="ARBA" id="ARBA00022829"/>
    </source>
</evidence>
<dbReference type="STRING" id="28573.A0A0U1LTC6"/>
<feature type="compositionally biased region" description="Basic and acidic residues" evidence="10">
    <location>
        <begin position="2083"/>
        <end position="2093"/>
    </location>
</feature>
<dbReference type="GO" id="GO:0004197">
    <property type="term" value="F:cysteine-type endopeptidase activity"/>
    <property type="evidence" value="ECO:0007669"/>
    <property type="project" value="InterPro"/>
</dbReference>
<dbReference type="GO" id="GO:0006508">
    <property type="term" value="P:proteolysis"/>
    <property type="evidence" value="ECO:0007669"/>
    <property type="project" value="InterPro"/>
</dbReference>
<dbReference type="GO" id="GO:0005634">
    <property type="term" value="C:nucleus"/>
    <property type="evidence" value="ECO:0007669"/>
    <property type="project" value="InterPro"/>
</dbReference>
<dbReference type="EMBL" id="CVMT01000002">
    <property type="protein sequence ID" value="CRG86644.1"/>
    <property type="molecule type" value="Genomic_DNA"/>
</dbReference>
<feature type="active site" description="Charge relay system" evidence="9">
    <location>
        <position position="2297"/>
    </location>
</feature>
<dbReference type="InterPro" id="IPR014186">
    <property type="entry name" value="S-formylglutathione_hydrol"/>
</dbReference>
<dbReference type="FunFam" id="3.40.50.1820:FF:000002">
    <property type="entry name" value="S-formylglutathione hydrolase"/>
    <property type="match status" value="1"/>
</dbReference>
<dbReference type="Pfam" id="PF03568">
    <property type="entry name" value="Separin_C"/>
    <property type="match status" value="1"/>
</dbReference>
<feature type="active site" description="Charge relay system" evidence="9">
    <location>
        <position position="2374"/>
    </location>
</feature>
<gene>
    <name evidence="12" type="ORF">PISL3812_03654</name>
</gene>
<comment type="catalytic activity">
    <reaction evidence="1">
        <text>All bonds known to be hydrolyzed by this endopeptidase have arginine in P1 and an acidic residue in P4. P6 is often occupied by an acidic residue or by a hydroxy-amino-acid residue, the phosphorylation of which enhances cleavage.</text>
        <dbReference type="EC" id="3.4.22.49"/>
    </reaction>
</comment>
<keyword evidence="13" id="KW-1185">Reference proteome</keyword>
<dbReference type="InterPro" id="IPR030397">
    <property type="entry name" value="SEPARIN_core_dom"/>
</dbReference>
<feature type="region of interest" description="Disordered" evidence="10">
    <location>
        <begin position="92"/>
        <end position="112"/>
    </location>
</feature>
<dbReference type="Gene3D" id="3.40.50.1820">
    <property type="entry name" value="alpha/beta hydrolase"/>
    <property type="match status" value="1"/>
</dbReference>
<dbReference type="PROSITE" id="PS51700">
    <property type="entry name" value="SEPARIN"/>
    <property type="match status" value="1"/>
</dbReference>
<dbReference type="PANTHER" id="PTHR12792:SF0">
    <property type="entry name" value="SEPARIN"/>
    <property type="match status" value="1"/>
</dbReference>
<dbReference type="GO" id="GO:0052689">
    <property type="term" value="F:carboxylic ester hydrolase activity"/>
    <property type="evidence" value="ECO:0007669"/>
    <property type="project" value="UniProtKB-KW"/>
</dbReference>
<dbReference type="InterPro" id="IPR005314">
    <property type="entry name" value="Peptidase_C50"/>
</dbReference>
<dbReference type="InterPro" id="IPR000801">
    <property type="entry name" value="Esterase-like"/>
</dbReference>
<dbReference type="GO" id="GO:0046294">
    <property type="term" value="P:formaldehyde catabolic process"/>
    <property type="evidence" value="ECO:0007669"/>
    <property type="project" value="InterPro"/>
</dbReference>
<evidence type="ECO:0000256" key="4">
    <source>
        <dbReference type="ARBA" id="ARBA00012489"/>
    </source>
</evidence>
<dbReference type="EC" id="3.4.22.49" evidence="4"/>
<sequence length="2431" mass="269939">MVGPATARLGQGRVRDLQHTRQYWDNLILKNRRLLPSCEQRQPHNMAVKTAARGDASLVDSVKEAVKSAASCTPSTVSSLQSLLRCAKPVVEKGRPNSKSTKSSTTTTVSSTSFVTRTKSTRKAAAKVAVYPSSDDVTSDNELSVQERLVLATEIFNAASKALSDALASQKSPLKPASPNRIVSTPTKTKTNKTTVDSSIDGVVSISECASIALANLRSLKSDNTGSNTYPNIQLEQGACVLAGRLVALGLNKLAYRELKGLKTRLQGFLETKATISTKNTTSRSVGDAQRDAPGSEESAELLVLQNIGNAGPVLSVLVPFQSTVLKLVVSEAKIPNVEKTCSIFTMSSSSNPANMILRSLEAGNLNKDKAALQLLSLSNTISSLSSVLQNAPGSNSGSAKRNAQSLSILTLQLSSMEVRLMSWELSGHIVDQKREFWDPLLRSLEAFSKNGLKIQRSDFVTIYTTTQRLKSKMKKDSSEKIATPWRVNLALGRIAQDACCLEDALKLFSHAIDSAVTEQPLAISVIQCRVAFIHLCLCRHTRGYSLDVVSKSLSVAAAGLKSSNKGSVHDLEELVVESAKLKKLAMANLGESISSSDNNNDIISSTVEFLHAFIRFLRRYIGRHTTDDEDKSHVQLQAMLCRMKTIILAAVDSAVVLGKTSVLRQAPHWEHVQPILSDSRRLVSNLENLDEDGLDDETSWGTAIVKLSNVYWSRYLKEKETGQGYKELIPLLDQSATLLQTLPATQRAVGFAALKFERLGHLYLEARMGAKSITCLERSIQEHIESGVLQQHMEYLQGKPPLNPHDSQSPGFILGRVLSSYLKVQIRRPDNDEKSVFDNKALSTEKRGTLFEWQIAILADSHSHEADTAPFREIFQTLVSEILCIYSAKHYPVRRLRVIRLVLRFILDHPNSIENAVTQSLVRDAEFNMYSHSTLEEDAELEPFLPHIQNSLTLAVSFHKGVPEIDELRDIIASWASTMRKCTNPESFRSVVDDCDHWIAQVKALSDYLDARGYWKLYLATSEIILHVLELQSVLDESSILMTLSRCALQYCRRGDCKTSIELLDRAQQYIASHRVSIYASVSYHLARSEYHLEIGDPDSSEQALASAQQLYQSRVKETEASISHSQSKIAWERLVVDGTLLFSRIAYHRQDLETALYYAKLSVRLSMRLWAKLGRLSDKKRESDQLPTKETSDMDLVIDGVANLDIGTVTTSSCSFAEGAVYWNHVASHNACFLNLMRLSAYNGLFQDAIYYGEQALKVNKALGASFRLITCQAELGLEWIRGNHLSEAKEVLQAATELSENLINSIEIVKLKISLAALSRGEGDHDKALRLLQDASTLLDRVSEVKLDPSLLVKPLTTNLEGKMANLKICQASVQKESELLKTRRTRRTKTPSKSAKDEEPDVVTSKTPAYSQSIVTLKNEIVRQQVHNLLAIQDLDEASRLLKAARESPFPTASPISIQIESVEHIVADAMRNIATHAVYCVLPESTLSVPSIESVIDSMKSPPTKDSAPVKKSKSTTRQPRCRNAKLVNEEADIANIMSRAKIAISETVKSAVASGSTIEGHAASCLMGRISMLLHATTPGLVDKDILTPVNANELGRITAFDRERLAINIDKKLSAFIDTTSWPSLTSDISEQRPDIITNFSRDYVDLLPSNWNVLSVSLNSDRTEFIISRICHGDTPFLLRLPLKRGDEGDEDEEDFSFDWGKNEMKEIIKLANASAHDAKTRVDRQSKKDWWTIRENLDRRLETLLENMESIWLGGFRGIFDPTPRDPERLSRFSKSFEAVLDKHLPSRRKPGNKKEKIKIHENVLGLFVGLKGLDEQENPEDSLNDLLYFVVDILQFQGERNAYDEIDFDMMVIDTLDALNAYKSSAPQSIEPPNHTILVLDKSLHSFPWESLPCLQGLPISRMPSLECLRQRIVQFRTAMEESSEAFYINRNSGSSILNPSGDLKTTQSTFEKELLKLNGWSSITERAPSEQEFKSALKDKDIFLYFGHGSGAQYIRGRTIKRLDKCAVAFLMGCSSGCLTETGELEPYGTPMNYMQAGSPALVATLWDVTDKDIDRFANCTLEKWGLLEQDTSERKEEEKRKDARSKKGSKRKEAARNEPTSEDPRALDEAIAMSRNSCLLKYLNGAAPVIYDMAVTTKASIASFGGKLLKLSHNATTTRCEMNFNLYLPPQAIAQPDKKVPLLIYLSGLTCTADNCSEKGFFQHGASKNGIAVLYPDTSPRGLKIQGEDDAYDFGTGAGFYVDATKAPYDQGYNMYSYVTEELPQTVFEAFKEIDSSRVSITGHSMGGHGALTLFLRNPGKYKSVSAFAPITNPSNCPWGQKAFKGYFGEDNQEKWSEHDASELVKKWKGPLNALIDVGTADNFYKQGQLLPETFEKAAQEAGVTGLNVRYQPDYDHSYFFMATFSDDHVEHAAKYLFA</sequence>
<evidence type="ECO:0000256" key="2">
    <source>
        <dbReference type="ARBA" id="ARBA00005622"/>
    </source>
</evidence>
<evidence type="ECO:0000313" key="12">
    <source>
        <dbReference type="EMBL" id="CRG86644.1"/>
    </source>
</evidence>
<dbReference type="CDD" id="cd00741">
    <property type="entry name" value="Lipase"/>
    <property type="match status" value="1"/>
</dbReference>
<dbReference type="PANTHER" id="PTHR12792">
    <property type="entry name" value="EXTRA SPINDLE POLES 1-RELATED"/>
    <property type="match status" value="1"/>
</dbReference>
<protein>
    <recommendedName>
        <fullName evidence="5">S-formylglutathione hydrolase</fullName>
        <ecNumber evidence="3">3.1.2.12</ecNumber>
        <ecNumber evidence="4">3.4.22.49</ecNumber>
    </recommendedName>
</protein>
<dbReference type="SUPFAM" id="SSF48452">
    <property type="entry name" value="TPR-like"/>
    <property type="match status" value="2"/>
</dbReference>
<feature type="region of interest" description="Disordered" evidence="10">
    <location>
        <begin position="1502"/>
        <end position="1524"/>
    </location>
</feature>
<evidence type="ECO:0000256" key="10">
    <source>
        <dbReference type="SAM" id="MobiDB-lite"/>
    </source>
</evidence>
<dbReference type="Proteomes" id="UP000054383">
    <property type="component" value="Unassembled WGS sequence"/>
</dbReference>
<accession>A0A0U1LTC6</accession>
<evidence type="ECO:0000256" key="6">
    <source>
        <dbReference type="ARBA" id="ARBA00022487"/>
    </source>
</evidence>
<dbReference type="InterPro" id="IPR029058">
    <property type="entry name" value="AB_hydrolase_fold"/>
</dbReference>
<dbReference type="GO" id="GO:0072686">
    <property type="term" value="C:mitotic spindle"/>
    <property type="evidence" value="ECO:0007669"/>
    <property type="project" value="TreeGrafter"/>
</dbReference>
<keyword evidence="8" id="KW-0159">Chromosome partition</keyword>
<dbReference type="OrthoDB" id="10255632at2759"/>
<evidence type="ECO:0000256" key="5">
    <source>
        <dbReference type="ARBA" id="ARBA00016774"/>
    </source>
</evidence>
<dbReference type="Gene3D" id="1.25.40.10">
    <property type="entry name" value="Tetratricopeptide repeat domain"/>
    <property type="match status" value="1"/>
</dbReference>
<dbReference type="NCBIfam" id="TIGR02821">
    <property type="entry name" value="fghA_ester_D"/>
    <property type="match status" value="1"/>
</dbReference>
<keyword evidence="6" id="KW-0719">Serine esterase</keyword>
<reference evidence="12 13" key="1">
    <citation type="submission" date="2015-04" db="EMBL/GenBank/DDBJ databases">
        <authorList>
            <person name="Syromyatnikov M.Y."/>
            <person name="Popov V.N."/>
        </authorList>
    </citation>
    <scope>NUCLEOTIDE SEQUENCE [LARGE SCALE GENOMIC DNA]</scope>
    <source>
        <strain evidence="12">WF-38-12</strain>
    </source>
</reference>
<evidence type="ECO:0000256" key="3">
    <source>
        <dbReference type="ARBA" id="ARBA00012479"/>
    </source>
</evidence>
<dbReference type="Pfam" id="PF00756">
    <property type="entry name" value="Esterase"/>
    <property type="match status" value="1"/>
</dbReference>
<comment type="similarity">
    <text evidence="2">Belongs to the esterase D family.</text>
</comment>
<dbReference type="GO" id="GO:0018738">
    <property type="term" value="F:S-formylglutathione hydrolase activity"/>
    <property type="evidence" value="ECO:0007669"/>
    <property type="project" value="UniProtKB-EC"/>
</dbReference>
<feature type="compositionally biased region" description="Low complexity" evidence="10">
    <location>
        <begin position="98"/>
        <end position="112"/>
    </location>
</feature>
<keyword evidence="7" id="KW-0378">Hydrolase</keyword>
<name>A0A0U1LTC6_TALIS</name>
<feature type="active site" description="Charge relay system" evidence="9">
    <location>
        <position position="2409"/>
    </location>
</feature>